<dbReference type="Pfam" id="PF03372">
    <property type="entry name" value="Exo_endo_phos"/>
    <property type="match status" value="1"/>
</dbReference>
<evidence type="ECO:0000313" key="4">
    <source>
        <dbReference type="Proteomes" id="UP000472272"/>
    </source>
</evidence>
<dbReference type="PANTHER" id="PTHR47027">
    <property type="entry name" value="REVERSE TRANSCRIPTASE DOMAIN-CONTAINING PROTEIN"/>
    <property type="match status" value="1"/>
</dbReference>
<dbReference type="Ensembl" id="ENSPMRT00000012055.1">
    <property type="protein sequence ID" value="ENSPMRP00000011287.1"/>
    <property type="gene ID" value="ENSPMRG00000007553.1"/>
</dbReference>
<keyword evidence="4" id="KW-1185">Reference proteome</keyword>
<dbReference type="Pfam" id="PF00078">
    <property type="entry name" value="RVT_1"/>
    <property type="match status" value="1"/>
</dbReference>
<dbReference type="Gene3D" id="3.60.10.10">
    <property type="entry name" value="Endonuclease/exonuclease/phosphatase"/>
    <property type="match status" value="1"/>
</dbReference>
<dbReference type="CDD" id="cd09076">
    <property type="entry name" value="L1-EN"/>
    <property type="match status" value="1"/>
</dbReference>
<accession>A0A670IIZ5</accession>
<feature type="domain" description="Reverse transcriptase" evidence="2">
    <location>
        <begin position="555"/>
        <end position="689"/>
    </location>
</feature>
<protein>
    <recommendedName>
        <fullName evidence="2">Reverse transcriptase domain-containing protein</fullName>
    </recommendedName>
</protein>
<organism evidence="3 4">
    <name type="scientific">Podarcis muralis</name>
    <name type="common">Wall lizard</name>
    <name type="synonym">Lacerta muralis</name>
    <dbReference type="NCBI Taxonomy" id="64176"/>
    <lineage>
        <taxon>Eukaryota</taxon>
        <taxon>Metazoa</taxon>
        <taxon>Chordata</taxon>
        <taxon>Craniata</taxon>
        <taxon>Vertebrata</taxon>
        <taxon>Euteleostomi</taxon>
        <taxon>Lepidosauria</taxon>
        <taxon>Squamata</taxon>
        <taxon>Bifurcata</taxon>
        <taxon>Unidentata</taxon>
        <taxon>Episquamata</taxon>
        <taxon>Laterata</taxon>
        <taxon>Lacertibaenia</taxon>
        <taxon>Lacertidae</taxon>
        <taxon>Podarcis</taxon>
    </lineage>
</organism>
<dbReference type="OMA" id="WRTNDEG"/>
<dbReference type="GO" id="GO:0003824">
    <property type="term" value="F:catalytic activity"/>
    <property type="evidence" value="ECO:0007669"/>
    <property type="project" value="InterPro"/>
</dbReference>
<dbReference type="InterPro" id="IPR005135">
    <property type="entry name" value="Endo/exonuclease/phosphatase"/>
</dbReference>
<dbReference type="SUPFAM" id="SSF56219">
    <property type="entry name" value="DNase I-like"/>
    <property type="match status" value="1"/>
</dbReference>
<dbReference type="InterPro" id="IPR036691">
    <property type="entry name" value="Endo/exonu/phosph_ase_sf"/>
</dbReference>
<dbReference type="CDD" id="cd01650">
    <property type="entry name" value="RT_nLTR_like"/>
    <property type="match status" value="1"/>
</dbReference>
<sequence>MDKDNRLIKVKMLEDEPLRSEGIQHATEEERRTSTSRFRADEVAGPKPKGRSVADMPGSERKIQCCKEKYCIGTWNVRTMNLGKLDVVKNEMARINIDILGISKLKWMGMGEFSLDDHHIYYCGQESHKRNGVALIVNKRVAKAVLGCNLKNDRMISIRIQGRPFNITVIQVYAPTTGAEETEIDQFYEDLQHLIEVTPKKDVLLIIGDWNAKVGRQEIKGTTGKFGLGDQNEAGQRLIEFCQENKLVITNTLFQQHKRRLYTWTSPDGQHRNQIDYILCSQRWRSSIQSAKTRPGADCGSDHQLLIAKFKLKLKKVGKTTGPVRYNLSQIPYECAVEVRNRFKDLDLVDRVPEELWMEARNIIQEAATKTILMKRKCKKAKWLSNKALQITGERRQAKCEGDSERYRKLNADFQKIARRDKRAFLNEQCKEIEENNRMGKNRELFKKIGDRKGTFRTKIIIIKDKSGKDLTEAEDIKKRWQEYTEELYQKDMDVSYTPGSVVADLEPDILESEVKWALESTANNKASGSDGIPAELFKILKDDAVKVLHSICQQVWKTQQWPEDWRRSVYIPIPKKGSAKECSNYRTVELISHASKVMLKILQGRLKQYVDRELPEVQAGFRRGRGTRDQIANMHWITEKAREFQKNINFCFIDYAKAFDCVDHSKLWQVLKEMGVPDHLICLLDGRK</sequence>
<evidence type="ECO:0000256" key="1">
    <source>
        <dbReference type="SAM" id="MobiDB-lite"/>
    </source>
</evidence>
<reference evidence="3" key="2">
    <citation type="submission" date="2025-08" db="UniProtKB">
        <authorList>
            <consortium name="Ensembl"/>
        </authorList>
    </citation>
    <scope>IDENTIFICATION</scope>
</reference>
<dbReference type="GeneTree" id="ENSGT00390000018141"/>
<dbReference type="InterPro" id="IPR000477">
    <property type="entry name" value="RT_dom"/>
</dbReference>
<feature type="region of interest" description="Disordered" evidence="1">
    <location>
        <begin position="18"/>
        <end position="58"/>
    </location>
</feature>
<evidence type="ECO:0000313" key="3">
    <source>
        <dbReference type="Ensembl" id="ENSPMRP00000011287.1"/>
    </source>
</evidence>
<reference evidence="3" key="3">
    <citation type="submission" date="2025-09" db="UniProtKB">
        <authorList>
            <consortium name="Ensembl"/>
        </authorList>
    </citation>
    <scope>IDENTIFICATION</scope>
</reference>
<dbReference type="Proteomes" id="UP000472272">
    <property type="component" value="Chromosome 6"/>
</dbReference>
<evidence type="ECO:0000259" key="2">
    <source>
        <dbReference type="PROSITE" id="PS50878"/>
    </source>
</evidence>
<proteinExistence type="predicted"/>
<reference evidence="3 4" key="1">
    <citation type="journal article" date="2019" name="Proc. Natl. Acad. Sci. U.S.A.">
        <title>Regulatory changes in pterin and carotenoid genes underlie balanced color polymorphisms in the wall lizard.</title>
        <authorList>
            <person name="Andrade P."/>
            <person name="Pinho C."/>
            <person name="Perez I de Lanuza G."/>
            <person name="Afonso S."/>
            <person name="Brejcha J."/>
            <person name="Rubin C.J."/>
            <person name="Wallerman O."/>
            <person name="Pereira P."/>
            <person name="Sabatino S.J."/>
            <person name="Bellati A."/>
            <person name="Pellitteri-Rosa D."/>
            <person name="Bosakova Z."/>
            <person name="Bunikis I."/>
            <person name="Carretero M.A."/>
            <person name="Feiner N."/>
            <person name="Marsik P."/>
            <person name="Pauperio F."/>
            <person name="Salvi D."/>
            <person name="Soler L."/>
            <person name="While G.M."/>
            <person name="Uller T."/>
            <person name="Font E."/>
            <person name="Andersson L."/>
            <person name="Carneiro M."/>
        </authorList>
    </citation>
    <scope>NUCLEOTIDE SEQUENCE</scope>
</reference>
<name>A0A670IIZ5_PODMU</name>
<dbReference type="PROSITE" id="PS50878">
    <property type="entry name" value="RT_POL"/>
    <property type="match status" value="1"/>
</dbReference>
<feature type="compositionally biased region" description="Basic and acidic residues" evidence="1">
    <location>
        <begin position="26"/>
        <end position="44"/>
    </location>
</feature>
<dbReference type="PANTHER" id="PTHR47027:SF8">
    <property type="entry name" value="RIBONUCLEASE H"/>
    <property type="match status" value="1"/>
</dbReference>
<dbReference type="AlphaFoldDB" id="A0A670IIZ5"/>